<proteinExistence type="predicted"/>
<organism evidence="2 3">
    <name type="scientific">Streptomyces lasiicapitis</name>
    <dbReference type="NCBI Taxonomy" id="1923961"/>
    <lineage>
        <taxon>Bacteria</taxon>
        <taxon>Bacillati</taxon>
        <taxon>Actinomycetota</taxon>
        <taxon>Actinomycetes</taxon>
        <taxon>Kitasatosporales</taxon>
        <taxon>Streptomycetaceae</taxon>
        <taxon>Streptomyces</taxon>
    </lineage>
</organism>
<keyword evidence="3" id="KW-1185">Reference proteome</keyword>
<evidence type="ECO:0000313" key="3">
    <source>
        <dbReference type="Proteomes" id="UP000656881"/>
    </source>
</evidence>
<dbReference type="RefSeq" id="WP_164317696.1">
    <property type="nucleotide sequence ID" value="NZ_BMNG01000009.1"/>
</dbReference>
<accession>A0ABQ2M833</accession>
<name>A0ABQ2M833_9ACTN</name>
<reference evidence="3" key="1">
    <citation type="journal article" date="2019" name="Int. J. Syst. Evol. Microbiol.">
        <title>The Global Catalogue of Microorganisms (GCM) 10K type strain sequencing project: providing services to taxonomists for standard genome sequencing and annotation.</title>
        <authorList>
            <consortium name="The Broad Institute Genomics Platform"/>
            <consortium name="The Broad Institute Genome Sequencing Center for Infectious Disease"/>
            <person name="Wu L."/>
            <person name="Ma J."/>
        </authorList>
    </citation>
    <scope>NUCLEOTIDE SEQUENCE [LARGE SCALE GENOMIC DNA]</scope>
    <source>
        <strain evidence="3">CGMCC 4.7349</strain>
    </source>
</reference>
<comment type="caution">
    <text evidence="2">The sequence shown here is derived from an EMBL/GenBank/DDBJ whole genome shotgun (WGS) entry which is preliminary data.</text>
</comment>
<sequence>MGVQDVHTAFTALGAVFSGVAALAAVMVARWQTTFGRLVAQESVRAQAAVERELRIEAQRCEAWTAFLRASDAFADAVWRLGEMEPRSRAETLRARSEALTESCSGLRVLGPDEVVQHADAVRERCARMERYAIRRAEVRHALLALRRGWCPGNAEHCEDDAHNRAWVAHEMLEGWGERDEDDRPDDLDFLEYLIRGSGVLTGNGAPTASDTLTEDDLHRLLAVARTPVSWDLLAAEDRWLRPRTGFYEERGAFISSIRDFLADSGRAGAGGVGRG</sequence>
<gene>
    <name evidence="2" type="ORF">GCM10012286_43030</name>
</gene>
<keyword evidence="1" id="KW-0812">Transmembrane</keyword>
<keyword evidence="1" id="KW-0472">Membrane</keyword>
<feature type="transmembrane region" description="Helical" evidence="1">
    <location>
        <begin position="6"/>
        <end position="29"/>
    </location>
</feature>
<protein>
    <recommendedName>
        <fullName evidence="4">Secreted protein</fullName>
    </recommendedName>
</protein>
<evidence type="ECO:0000313" key="2">
    <source>
        <dbReference type="EMBL" id="GGO48133.1"/>
    </source>
</evidence>
<dbReference type="Proteomes" id="UP000656881">
    <property type="component" value="Unassembled WGS sequence"/>
</dbReference>
<evidence type="ECO:0008006" key="4">
    <source>
        <dbReference type="Google" id="ProtNLM"/>
    </source>
</evidence>
<dbReference type="EMBL" id="BMNG01000009">
    <property type="protein sequence ID" value="GGO48133.1"/>
    <property type="molecule type" value="Genomic_DNA"/>
</dbReference>
<evidence type="ECO:0000256" key="1">
    <source>
        <dbReference type="SAM" id="Phobius"/>
    </source>
</evidence>
<keyword evidence="1" id="KW-1133">Transmembrane helix</keyword>